<evidence type="ECO:0000313" key="2">
    <source>
        <dbReference type="Proteomes" id="UP000075880"/>
    </source>
</evidence>
<protein>
    <submittedName>
        <fullName evidence="1">Uncharacterized protein</fullName>
    </submittedName>
</protein>
<dbReference type="EnsemblMetazoa" id="ENSAATROPT008471">
    <property type="protein sequence ID" value="ENSAATROPP007627"/>
    <property type="gene ID" value="ENSAATROPG006907"/>
</dbReference>
<reference evidence="1" key="1">
    <citation type="submission" date="2024-04" db="UniProtKB">
        <authorList>
            <consortium name="EnsemblMetazoa"/>
        </authorList>
    </citation>
    <scope>IDENTIFICATION</scope>
    <source>
        <strain evidence="1">EBRO</strain>
    </source>
</reference>
<keyword evidence="2" id="KW-1185">Reference proteome</keyword>
<dbReference type="Proteomes" id="UP000075880">
    <property type="component" value="Unassembled WGS sequence"/>
</dbReference>
<sequence>MRATGPGRQTLDDATIKPLEFQFPRVFFAARGDPSARRRMSHACVISLLAPKINLEISSSSHPWQTRVDFLPPLVALTFANRTDRTVCLIMRSNVRLSATRIMYDTGSSDYLSVG</sequence>
<dbReference type="AlphaFoldDB" id="A0AAG5D8I7"/>
<organism evidence="1 2">
    <name type="scientific">Anopheles atroparvus</name>
    <name type="common">European mosquito</name>
    <dbReference type="NCBI Taxonomy" id="41427"/>
    <lineage>
        <taxon>Eukaryota</taxon>
        <taxon>Metazoa</taxon>
        <taxon>Ecdysozoa</taxon>
        <taxon>Arthropoda</taxon>
        <taxon>Hexapoda</taxon>
        <taxon>Insecta</taxon>
        <taxon>Pterygota</taxon>
        <taxon>Neoptera</taxon>
        <taxon>Endopterygota</taxon>
        <taxon>Diptera</taxon>
        <taxon>Nematocera</taxon>
        <taxon>Culicoidea</taxon>
        <taxon>Culicidae</taxon>
        <taxon>Anophelinae</taxon>
        <taxon>Anopheles</taxon>
    </lineage>
</organism>
<accession>A0AAG5D8I7</accession>
<proteinExistence type="predicted"/>
<name>A0AAG5D8I7_ANOAO</name>
<evidence type="ECO:0000313" key="1">
    <source>
        <dbReference type="EnsemblMetazoa" id="ENSAATROPP007627"/>
    </source>
</evidence>